<protein>
    <submittedName>
        <fullName evidence="1">Uncharacterized protein</fullName>
    </submittedName>
</protein>
<dbReference type="AlphaFoldDB" id="A0A2U8DZG8"/>
<keyword evidence="2" id="KW-1185">Reference proteome</keyword>
<organism evidence="1 2">
    <name type="scientific">Ereboglobus luteus</name>
    <dbReference type="NCBI Taxonomy" id="1796921"/>
    <lineage>
        <taxon>Bacteria</taxon>
        <taxon>Pseudomonadati</taxon>
        <taxon>Verrucomicrobiota</taxon>
        <taxon>Opitutia</taxon>
        <taxon>Opitutales</taxon>
        <taxon>Opitutaceae</taxon>
        <taxon>Ereboglobus</taxon>
    </lineage>
</organism>
<gene>
    <name evidence="1" type="ORF">CKA38_00880</name>
</gene>
<dbReference type="KEGG" id="elut:CKA38_00880"/>
<dbReference type="Proteomes" id="UP000244896">
    <property type="component" value="Chromosome"/>
</dbReference>
<name>A0A2U8DZG8_9BACT</name>
<evidence type="ECO:0000313" key="1">
    <source>
        <dbReference type="EMBL" id="AWI08007.1"/>
    </source>
</evidence>
<reference evidence="1 2" key="1">
    <citation type="journal article" date="2018" name="Syst. Appl. Microbiol.">
        <title>Ereboglobus luteus gen. nov. sp. nov. from cockroach guts, and new insights into the oxygen relationship of the genera Opitutus and Didymococcus (Verrucomicrobia: Opitutaceae).</title>
        <authorList>
            <person name="Tegtmeier D."/>
            <person name="Belitz A."/>
            <person name="Radek R."/>
            <person name="Heimerl T."/>
            <person name="Brune A."/>
        </authorList>
    </citation>
    <scope>NUCLEOTIDE SEQUENCE [LARGE SCALE GENOMIC DNA]</scope>
    <source>
        <strain evidence="1 2">Ho45</strain>
    </source>
</reference>
<accession>A0A2U8DZG8</accession>
<evidence type="ECO:0000313" key="2">
    <source>
        <dbReference type="Proteomes" id="UP000244896"/>
    </source>
</evidence>
<proteinExistence type="predicted"/>
<sequence length="60" mass="6479">MPYASGIKFDAPKPVDMRVFGINERTEKTFRQGTLSGNLAANIMLTFHNSTMGLNGCGTA</sequence>
<dbReference type="EMBL" id="CP023004">
    <property type="protein sequence ID" value="AWI08007.1"/>
    <property type="molecule type" value="Genomic_DNA"/>
</dbReference>